<dbReference type="SUPFAM" id="SSF141322">
    <property type="entry name" value="NfeD domain-like"/>
    <property type="match status" value="1"/>
</dbReference>
<dbReference type="Pfam" id="PF01957">
    <property type="entry name" value="NfeD"/>
    <property type="match status" value="1"/>
</dbReference>
<reference evidence="7 8" key="1">
    <citation type="submission" date="2018-11" db="EMBL/GenBank/DDBJ databases">
        <title>Complete genome sequence of Paenibacillus baekrokdamisoli strain KCTC 33723.</title>
        <authorList>
            <person name="Kang S.W."/>
            <person name="Lee K.C."/>
            <person name="Kim K.K."/>
            <person name="Kim J.S."/>
            <person name="Kim D.S."/>
            <person name="Ko S.H."/>
            <person name="Yang S.H."/>
            <person name="Lee J.S."/>
        </authorList>
    </citation>
    <scope>NUCLEOTIDE SEQUENCE [LARGE SCALE GENOMIC DNA]</scope>
    <source>
        <strain evidence="7 8">KCTC 33723</strain>
    </source>
</reference>
<dbReference type="KEGG" id="pbk:Back11_33640"/>
<dbReference type="Proteomes" id="UP000275368">
    <property type="component" value="Chromosome"/>
</dbReference>
<keyword evidence="3 5" id="KW-1133">Transmembrane helix</keyword>
<evidence type="ECO:0000259" key="6">
    <source>
        <dbReference type="Pfam" id="PF01957"/>
    </source>
</evidence>
<evidence type="ECO:0000313" key="8">
    <source>
        <dbReference type="Proteomes" id="UP000275368"/>
    </source>
</evidence>
<feature type="transmembrane region" description="Helical" evidence="5">
    <location>
        <begin position="7"/>
        <end position="28"/>
    </location>
</feature>
<keyword evidence="4 5" id="KW-0472">Membrane</keyword>
<dbReference type="GO" id="GO:0005886">
    <property type="term" value="C:plasma membrane"/>
    <property type="evidence" value="ECO:0007669"/>
    <property type="project" value="TreeGrafter"/>
</dbReference>
<dbReference type="AlphaFoldDB" id="A0A3G9JGB8"/>
<dbReference type="EMBL" id="AP019308">
    <property type="protein sequence ID" value="BBH22019.1"/>
    <property type="molecule type" value="Genomic_DNA"/>
</dbReference>
<feature type="domain" description="NfeD-like C-terminal" evidence="6">
    <location>
        <begin position="83"/>
        <end position="139"/>
    </location>
</feature>
<dbReference type="InterPro" id="IPR052165">
    <property type="entry name" value="Membrane_assoc_protease"/>
</dbReference>
<dbReference type="PANTHER" id="PTHR33507:SF3">
    <property type="entry name" value="INNER MEMBRANE PROTEIN YBBJ"/>
    <property type="match status" value="1"/>
</dbReference>
<evidence type="ECO:0000313" key="7">
    <source>
        <dbReference type="EMBL" id="BBH22019.1"/>
    </source>
</evidence>
<sequence length="144" mass="16008">MELWAIWLIIAGILLVAEMLTLTFYLLWLGIGALVAAIVAWIIPEFFILHIFVGCITALILTFATKPLTSRIRMSKGFKDPIDELVGKEGVVVEEIDFGKHGIVKVGNETWSASSQVFLPKDETIIVVARGTTILEVQKREVIK</sequence>
<evidence type="ECO:0000256" key="1">
    <source>
        <dbReference type="ARBA" id="ARBA00004141"/>
    </source>
</evidence>
<name>A0A3G9JGB8_9BACL</name>
<evidence type="ECO:0000256" key="3">
    <source>
        <dbReference type="ARBA" id="ARBA00022989"/>
    </source>
</evidence>
<organism evidence="7 8">
    <name type="scientific">Paenibacillus baekrokdamisoli</name>
    <dbReference type="NCBI Taxonomy" id="1712516"/>
    <lineage>
        <taxon>Bacteria</taxon>
        <taxon>Bacillati</taxon>
        <taxon>Bacillota</taxon>
        <taxon>Bacilli</taxon>
        <taxon>Bacillales</taxon>
        <taxon>Paenibacillaceae</taxon>
        <taxon>Paenibacillus</taxon>
    </lineage>
</organism>
<dbReference type="OrthoDB" id="894082at2"/>
<keyword evidence="2 5" id="KW-0812">Transmembrane</keyword>
<proteinExistence type="predicted"/>
<feature type="transmembrane region" description="Helical" evidence="5">
    <location>
        <begin position="34"/>
        <end position="64"/>
    </location>
</feature>
<comment type="subcellular location">
    <subcellularLocation>
        <location evidence="1">Membrane</location>
        <topology evidence="1">Multi-pass membrane protein</topology>
    </subcellularLocation>
</comment>
<gene>
    <name evidence="7" type="ORF">Back11_33640</name>
</gene>
<dbReference type="InterPro" id="IPR012340">
    <property type="entry name" value="NA-bd_OB-fold"/>
</dbReference>
<accession>A0A3G9JGB8</accession>
<dbReference type="Gene3D" id="2.40.50.140">
    <property type="entry name" value="Nucleic acid-binding proteins"/>
    <property type="match status" value="1"/>
</dbReference>
<protein>
    <recommendedName>
        <fullName evidence="6">NfeD-like C-terminal domain-containing protein</fullName>
    </recommendedName>
</protein>
<keyword evidence="8" id="KW-1185">Reference proteome</keyword>
<evidence type="ECO:0000256" key="2">
    <source>
        <dbReference type="ARBA" id="ARBA00022692"/>
    </source>
</evidence>
<evidence type="ECO:0000256" key="4">
    <source>
        <dbReference type="ARBA" id="ARBA00023136"/>
    </source>
</evidence>
<evidence type="ECO:0000256" key="5">
    <source>
        <dbReference type="SAM" id="Phobius"/>
    </source>
</evidence>
<dbReference type="PANTHER" id="PTHR33507">
    <property type="entry name" value="INNER MEMBRANE PROTEIN YBBJ"/>
    <property type="match status" value="1"/>
</dbReference>
<dbReference type="InterPro" id="IPR002810">
    <property type="entry name" value="NfeD-like_C"/>
</dbReference>